<keyword evidence="8" id="KW-1185">Reference proteome</keyword>
<dbReference type="PROSITE" id="PS00108">
    <property type="entry name" value="PROTEIN_KINASE_ST"/>
    <property type="match status" value="1"/>
</dbReference>
<dbReference type="EC" id="2.7.11.25" evidence="7"/>
<evidence type="ECO:0000256" key="2">
    <source>
        <dbReference type="ARBA" id="ARBA00022741"/>
    </source>
</evidence>
<keyword evidence="3 4" id="KW-0067">ATP-binding</keyword>
<keyword evidence="7" id="KW-0808">Transferase</keyword>
<dbReference type="AlphaFoldDB" id="G0QRB4"/>
<protein>
    <submittedName>
        <fullName evidence="7">Protein kinase family protein, putative</fullName>
        <ecNumber evidence="7">2.7.11.25</ecNumber>
    </submittedName>
</protein>
<keyword evidence="7" id="KW-0418">Kinase</keyword>
<proteinExistence type="inferred from homology"/>
<evidence type="ECO:0000256" key="5">
    <source>
        <dbReference type="RuleBase" id="RU000304"/>
    </source>
</evidence>
<dbReference type="eggNOG" id="KOG0192">
    <property type="taxonomic scope" value="Eukaryota"/>
</dbReference>
<dbReference type="InterPro" id="IPR008271">
    <property type="entry name" value="Ser/Thr_kinase_AS"/>
</dbReference>
<evidence type="ECO:0000313" key="7">
    <source>
        <dbReference type="EMBL" id="EGR32266.1"/>
    </source>
</evidence>
<dbReference type="OrthoDB" id="312720at2759"/>
<dbReference type="RefSeq" id="XP_004035752.1">
    <property type="nucleotide sequence ID" value="XM_004035704.1"/>
</dbReference>
<comment type="similarity">
    <text evidence="5">Belongs to the protein kinase superfamily.</text>
</comment>
<dbReference type="GO" id="GO:0005524">
    <property type="term" value="F:ATP binding"/>
    <property type="evidence" value="ECO:0007669"/>
    <property type="project" value="UniProtKB-UniRule"/>
</dbReference>
<evidence type="ECO:0000256" key="4">
    <source>
        <dbReference type="PROSITE-ProRule" id="PRU10141"/>
    </source>
</evidence>
<dbReference type="PROSITE" id="PS00107">
    <property type="entry name" value="PROTEIN_KINASE_ATP"/>
    <property type="match status" value="1"/>
</dbReference>
<dbReference type="InterPro" id="IPR001245">
    <property type="entry name" value="Ser-Thr/Tyr_kinase_cat_dom"/>
</dbReference>
<feature type="binding site" evidence="4">
    <location>
        <position position="45"/>
    </location>
    <ligand>
        <name>ATP</name>
        <dbReference type="ChEBI" id="CHEBI:30616"/>
    </ligand>
</feature>
<organism evidence="7 8">
    <name type="scientific">Ichthyophthirius multifiliis</name>
    <name type="common">White spot disease agent</name>
    <name type="synonym">Ich</name>
    <dbReference type="NCBI Taxonomy" id="5932"/>
    <lineage>
        <taxon>Eukaryota</taxon>
        <taxon>Sar</taxon>
        <taxon>Alveolata</taxon>
        <taxon>Ciliophora</taxon>
        <taxon>Intramacronucleata</taxon>
        <taxon>Oligohymenophorea</taxon>
        <taxon>Hymenostomatida</taxon>
        <taxon>Ophryoglenina</taxon>
        <taxon>Ichthyophthirius</taxon>
    </lineage>
</organism>
<dbReference type="GO" id="GO:0004709">
    <property type="term" value="F:MAP kinase kinase kinase activity"/>
    <property type="evidence" value="ECO:0007669"/>
    <property type="project" value="UniProtKB-EC"/>
</dbReference>
<dbReference type="SMART" id="SM00220">
    <property type="entry name" value="S_TKc"/>
    <property type="match status" value="1"/>
</dbReference>
<dbReference type="PROSITE" id="PS50011">
    <property type="entry name" value="PROTEIN_KINASE_DOM"/>
    <property type="match status" value="1"/>
</dbReference>
<dbReference type="InParanoid" id="G0QRB4"/>
<dbReference type="PRINTS" id="PR00109">
    <property type="entry name" value="TYRKINASE"/>
</dbReference>
<dbReference type="InterPro" id="IPR011009">
    <property type="entry name" value="Kinase-like_dom_sf"/>
</dbReference>
<dbReference type="STRING" id="857967.G0QRB4"/>
<evidence type="ECO:0000256" key="3">
    <source>
        <dbReference type="ARBA" id="ARBA00022840"/>
    </source>
</evidence>
<evidence type="ECO:0000313" key="8">
    <source>
        <dbReference type="Proteomes" id="UP000008983"/>
    </source>
</evidence>
<keyword evidence="1 5" id="KW-0723">Serine/threonine-protein kinase</keyword>
<dbReference type="SUPFAM" id="SSF56112">
    <property type="entry name" value="Protein kinase-like (PK-like)"/>
    <property type="match status" value="1"/>
</dbReference>
<dbReference type="GeneID" id="14908409"/>
<sequence length="229" mass="26744">MLQQSGINKNFIISFKELEFGKKIGEGSYGEVYQGNWLGQDVAIKIINIIEDIALGMRYLHGIKVLHCDLKSSNVLIDENRNVKLCDFGLSRIKSKLNQKKNKIQEAGLIGTPQWMAPEVMRREQYQEHSDVYSFGMILWEMLTRNIPYKGMSHQQIYGTVGYDELYEVPIPKIGIPRYLKLMKKCLNRLPESRPSFKDIVEEIQETKQQEFKDSDKKLVVKELIRFFY</sequence>
<feature type="domain" description="Protein kinase" evidence="6">
    <location>
        <begin position="1"/>
        <end position="212"/>
    </location>
</feature>
<dbReference type="OMA" id="ERARTHC"/>
<name>G0QRB4_ICHMU</name>
<dbReference type="PANTHER" id="PTHR44329:SF298">
    <property type="entry name" value="MIXED LINEAGE KINASE DOMAIN-LIKE PROTEIN"/>
    <property type="match status" value="1"/>
</dbReference>
<dbReference type="Pfam" id="PF07714">
    <property type="entry name" value="PK_Tyr_Ser-Thr"/>
    <property type="match status" value="1"/>
</dbReference>
<evidence type="ECO:0000259" key="6">
    <source>
        <dbReference type="PROSITE" id="PS50011"/>
    </source>
</evidence>
<accession>G0QRB4</accession>
<dbReference type="PANTHER" id="PTHR44329">
    <property type="entry name" value="SERINE/THREONINE-PROTEIN KINASE TNNI3K-RELATED"/>
    <property type="match status" value="1"/>
</dbReference>
<dbReference type="InterPro" id="IPR000719">
    <property type="entry name" value="Prot_kinase_dom"/>
</dbReference>
<gene>
    <name evidence="7" type="ORF">IMG5_091150</name>
</gene>
<reference evidence="7 8" key="1">
    <citation type="submission" date="2011-07" db="EMBL/GenBank/DDBJ databases">
        <authorList>
            <person name="Coyne R."/>
            <person name="Brami D."/>
            <person name="Johnson J."/>
            <person name="Hostetler J."/>
            <person name="Hannick L."/>
            <person name="Clark T."/>
            <person name="Cassidy-Hanley D."/>
            <person name="Inman J."/>
        </authorList>
    </citation>
    <scope>NUCLEOTIDE SEQUENCE [LARGE SCALE GENOMIC DNA]</scope>
    <source>
        <strain evidence="7 8">G5</strain>
    </source>
</reference>
<dbReference type="Proteomes" id="UP000008983">
    <property type="component" value="Unassembled WGS sequence"/>
</dbReference>
<dbReference type="InterPro" id="IPR017441">
    <property type="entry name" value="Protein_kinase_ATP_BS"/>
</dbReference>
<dbReference type="PIRSF" id="PIRSF000654">
    <property type="entry name" value="Integrin-linked_kinase"/>
    <property type="match status" value="1"/>
</dbReference>
<evidence type="ECO:0000256" key="1">
    <source>
        <dbReference type="ARBA" id="ARBA00022527"/>
    </source>
</evidence>
<dbReference type="Gene3D" id="1.10.510.10">
    <property type="entry name" value="Transferase(Phosphotransferase) domain 1"/>
    <property type="match status" value="2"/>
</dbReference>
<dbReference type="EMBL" id="GL983744">
    <property type="protein sequence ID" value="EGR32266.1"/>
    <property type="molecule type" value="Genomic_DNA"/>
</dbReference>
<keyword evidence="2 4" id="KW-0547">Nucleotide-binding</keyword>
<dbReference type="InterPro" id="IPR051681">
    <property type="entry name" value="Ser/Thr_Kinases-Pseudokinases"/>
</dbReference>